<feature type="binding site" evidence="14">
    <location>
        <position position="401"/>
    </location>
    <ligand>
        <name>Fe cation</name>
        <dbReference type="ChEBI" id="CHEBI:24875"/>
        <note>catalytic</note>
    </ligand>
</feature>
<dbReference type="EMBL" id="JAIWQS010000009">
    <property type="protein sequence ID" value="KAJ8756116.1"/>
    <property type="molecule type" value="Genomic_DNA"/>
</dbReference>
<dbReference type="GO" id="GO:0035516">
    <property type="term" value="F:broad specificity oxidative DNA demethylase activity"/>
    <property type="evidence" value="ECO:0007669"/>
    <property type="project" value="TreeGrafter"/>
</dbReference>
<evidence type="ECO:0000256" key="8">
    <source>
        <dbReference type="ARBA" id="ARBA00023002"/>
    </source>
</evidence>
<comment type="similarity">
    <text evidence="3">Belongs to the alkB family.</text>
</comment>
<dbReference type="InterPro" id="IPR004574">
    <property type="entry name" value="Alkb"/>
</dbReference>
<dbReference type="GO" id="GO:0035515">
    <property type="term" value="F:oxidative RNA demethylase activity"/>
    <property type="evidence" value="ECO:0007669"/>
    <property type="project" value="TreeGrafter"/>
</dbReference>
<feature type="region of interest" description="Disordered" evidence="15">
    <location>
        <begin position="1"/>
        <end position="94"/>
    </location>
</feature>
<dbReference type="GO" id="GO:0141131">
    <property type="term" value="F:DNA N6-methyladenine demethylase activity"/>
    <property type="evidence" value="ECO:0007669"/>
    <property type="project" value="UniProtKB-EC"/>
</dbReference>
<keyword evidence="7" id="KW-0223">Dioxygenase</keyword>
<evidence type="ECO:0000256" key="1">
    <source>
        <dbReference type="ARBA" id="ARBA00004123"/>
    </source>
</evidence>
<comment type="catalytic activity">
    <reaction evidence="12">
        <text>an N(6)-methyl-2'-deoxyadenosine in DNA + 2-oxoglutarate + O2 = a 2'-deoxyadenosine in DNA + formaldehyde + succinate + CO2</text>
        <dbReference type="Rhea" id="RHEA:49524"/>
        <dbReference type="Rhea" id="RHEA-COMP:12418"/>
        <dbReference type="Rhea" id="RHEA-COMP:12419"/>
        <dbReference type="ChEBI" id="CHEBI:15379"/>
        <dbReference type="ChEBI" id="CHEBI:16526"/>
        <dbReference type="ChEBI" id="CHEBI:16810"/>
        <dbReference type="ChEBI" id="CHEBI:16842"/>
        <dbReference type="ChEBI" id="CHEBI:30031"/>
        <dbReference type="ChEBI" id="CHEBI:90615"/>
        <dbReference type="ChEBI" id="CHEBI:90616"/>
        <dbReference type="EC" id="1.14.11.51"/>
    </reaction>
    <physiologicalReaction direction="left-to-right" evidence="12">
        <dbReference type="Rhea" id="RHEA:49525"/>
    </physiologicalReaction>
</comment>
<dbReference type="PROSITE" id="PS51471">
    <property type="entry name" value="FE2OG_OXY"/>
    <property type="match status" value="1"/>
</dbReference>
<evidence type="ECO:0000256" key="14">
    <source>
        <dbReference type="PIRSR" id="PIRSR604574-2"/>
    </source>
</evidence>
<feature type="domain" description="Fe2OG dioxygenase" evidence="16">
    <location>
        <begin position="323"/>
        <end position="433"/>
    </location>
</feature>
<protein>
    <recommendedName>
        <fullName evidence="13">DNA N(6)-methyladenine demethylase</fullName>
        <ecNumber evidence="13">1.14.11.51</ecNumber>
    </recommendedName>
</protein>
<dbReference type="PANTHER" id="PTHR16557">
    <property type="entry name" value="ALKYLATED DNA REPAIR PROTEIN ALKB-RELATED"/>
    <property type="match status" value="1"/>
</dbReference>
<dbReference type="Gene3D" id="2.60.120.590">
    <property type="entry name" value="Alpha-ketoglutarate-dependent dioxygenase AlkB-like"/>
    <property type="match status" value="1"/>
</dbReference>
<evidence type="ECO:0000256" key="9">
    <source>
        <dbReference type="ARBA" id="ARBA00023004"/>
    </source>
</evidence>
<dbReference type="AlphaFoldDB" id="A0AAV8SUZ6"/>
<comment type="cofactor">
    <cofactor evidence="14">
        <name>Fe(2+)</name>
        <dbReference type="ChEBI" id="CHEBI:29033"/>
    </cofactor>
    <text evidence="14">Binds 1 Fe(2+) ion per subunit.</text>
</comment>
<feature type="compositionally biased region" description="Polar residues" evidence="15">
    <location>
        <begin position="55"/>
        <end position="71"/>
    </location>
</feature>
<evidence type="ECO:0000313" key="17">
    <source>
        <dbReference type="EMBL" id="KAJ8756116.1"/>
    </source>
</evidence>
<dbReference type="GO" id="GO:0008198">
    <property type="term" value="F:ferrous iron binding"/>
    <property type="evidence" value="ECO:0007669"/>
    <property type="project" value="TreeGrafter"/>
</dbReference>
<evidence type="ECO:0000256" key="3">
    <source>
        <dbReference type="ARBA" id="ARBA00007879"/>
    </source>
</evidence>
<keyword evidence="4" id="KW-0963">Cytoplasm</keyword>
<keyword evidence="11" id="KW-0539">Nucleus</keyword>
<evidence type="ECO:0000313" key="18">
    <source>
        <dbReference type="Proteomes" id="UP001159364"/>
    </source>
</evidence>
<feature type="binding site" evidence="14">
    <location>
        <position position="341"/>
    </location>
    <ligand>
        <name>Fe cation</name>
        <dbReference type="ChEBI" id="CHEBI:24875"/>
        <note>catalytic</note>
    </ligand>
</feature>
<dbReference type="PANTHER" id="PTHR16557:SF2">
    <property type="entry name" value="NUCLEIC ACID DIOXYGENASE ALKBH1"/>
    <property type="match status" value="1"/>
</dbReference>
<keyword evidence="5 14" id="KW-0479">Metal-binding</keyword>
<dbReference type="Proteomes" id="UP001159364">
    <property type="component" value="Linkage Group LG09"/>
</dbReference>
<evidence type="ECO:0000256" key="10">
    <source>
        <dbReference type="ARBA" id="ARBA00023204"/>
    </source>
</evidence>
<dbReference type="GO" id="GO:0006281">
    <property type="term" value="P:DNA repair"/>
    <property type="evidence" value="ECO:0007669"/>
    <property type="project" value="UniProtKB-KW"/>
</dbReference>
<evidence type="ECO:0000256" key="6">
    <source>
        <dbReference type="ARBA" id="ARBA00022763"/>
    </source>
</evidence>
<comment type="caution">
    <text evidence="17">The sequence shown here is derived from an EMBL/GenBank/DDBJ whole genome shotgun (WGS) entry which is preliminary data.</text>
</comment>
<evidence type="ECO:0000256" key="13">
    <source>
        <dbReference type="ARBA" id="ARBA00066586"/>
    </source>
</evidence>
<keyword evidence="6" id="KW-0227">DNA damage</keyword>
<sequence>MISSRGRGRGKGKGDFSSSRPAFHSSPRNNLAGEDDSAIDECFSGRNFGSHRRGTNSQQNLRGSFSRNVNGRGSPRYVYKPKKSPGDEKKSPGDELTCAVLSQQEKISGEARGSIDNECSLVSGSVIEDDSVPWSSHLSNEKQTSIGKSSNYDVTVGDLEQLEQVALVEPFDICPPKAETPFMLKPSLLVKNRERRNEIKRATKGISGSILRPGMVLLKGYLSMDDQIKIVTLCRNLGLRSGGFYQPGYRDGKRLHLKMMCLGKNWDPDTSQYGEYRPIDGSKTPTIPHELHFLVEKVIKDSHALIESNARVKNAEDDLPWMSPNICIVNFYSASGRLGLHQDKDESQESLRQGLPVVSFSIGDSGEFLYGDQRDVEKAKKLVLDSGDVVIFGGISRHIFHGVSSILPNTAPKSLLEETNLRAGRLNLTFRKY</sequence>
<keyword evidence="10" id="KW-0234">DNA repair</keyword>
<dbReference type="FunFam" id="2.60.120.590:FF:000013">
    <property type="entry name" value="2-oxoglutarate-dependent dioxygenase family protein"/>
    <property type="match status" value="1"/>
</dbReference>
<evidence type="ECO:0000256" key="4">
    <source>
        <dbReference type="ARBA" id="ARBA00022490"/>
    </source>
</evidence>
<keyword evidence="8" id="KW-0560">Oxidoreductase</keyword>
<keyword evidence="9 14" id="KW-0408">Iron</keyword>
<dbReference type="InterPro" id="IPR027450">
    <property type="entry name" value="AlkB-like"/>
</dbReference>
<evidence type="ECO:0000256" key="12">
    <source>
        <dbReference type="ARBA" id="ARBA00052047"/>
    </source>
</evidence>
<dbReference type="SUPFAM" id="SSF51197">
    <property type="entry name" value="Clavaminate synthase-like"/>
    <property type="match status" value="1"/>
</dbReference>
<dbReference type="GO" id="GO:0005737">
    <property type="term" value="C:cytoplasm"/>
    <property type="evidence" value="ECO:0007669"/>
    <property type="project" value="UniProtKB-SubCell"/>
</dbReference>
<evidence type="ECO:0000256" key="7">
    <source>
        <dbReference type="ARBA" id="ARBA00022964"/>
    </source>
</evidence>
<evidence type="ECO:0000256" key="11">
    <source>
        <dbReference type="ARBA" id="ARBA00023242"/>
    </source>
</evidence>
<dbReference type="GO" id="GO:0005634">
    <property type="term" value="C:nucleus"/>
    <property type="evidence" value="ECO:0007669"/>
    <property type="project" value="UniProtKB-SubCell"/>
</dbReference>
<feature type="binding site" evidence="14">
    <location>
        <position position="343"/>
    </location>
    <ligand>
        <name>Fe cation</name>
        <dbReference type="ChEBI" id="CHEBI:24875"/>
        <note>catalytic</note>
    </ligand>
</feature>
<evidence type="ECO:0000259" key="16">
    <source>
        <dbReference type="PROSITE" id="PS51471"/>
    </source>
</evidence>
<evidence type="ECO:0000256" key="2">
    <source>
        <dbReference type="ARBA" id="ARBA00004496"/>
    </source>
</evidence>
<evidence type="ECO:0000256" key="5">
    <source>
        <dbReference type="ARBA" id="ARBA00022723"/>
    </source>
</evidence>
<feature type="compositionally biased region" description="Basic and acidic residues" evidence="15">
    <location>
        <begin position="84"/>
        <end position="93"/>
    </location>
</feature>
<dbReference type="InterPro" id="IPR005123">
    <property type="entry name" value="Oxoglu/Fe-dep_dioxygenase_dom"/>
</dbReference>
<organism evidence="17 18">
    <name type="scientific">Erythroxylum novogranatense</name>
    <dbReference type="NCBI Taxonomy" id="1862640"/>
    <lineage>
        <taxon>Eukaryota</taxon>
        <taxon>Viridiplantae</taxon>
        <taxon>Streptophyta</taxon>
        <taxon>Embryophyta</taxon>
        <taxon>Tracheophyta</taxon>
        <taxon>Spermatophyta</taxon>
        <taxon>Magnoliopsida</taxon>
        <taxon>eudicotyledons</taxon>
        <taxon>Gunneridae</taxon>
        <taxon>Pentapetalae</taxon>
        <taxon>rosids</taxon>
        <taxon>fabids</taxon>
        <taxon>Malpighiales</taxon>
        <taxon>Erythroxylaceae</taxon>
        <taxon>Erythroxylum</taxon>
    </lineage>
</organism>
<reference evidence="17 18" key="1">
    <citation type="submission" date="2021-09" db="EMBL/GenBank/DDBJ databases">
        <title>Genomic insights and catalytic innovation underlie evolution of tropane alkaloids biosynthesis.</title>
        <authorList>
            <person name="Wang Y.-J."/>
            <person name="Tian T."/>
            <person name="Huang J.-P."/>
            <person name="Huang S.-X."/>
        </authorList>
    </citation>
    <scope>NUCLEOTIDE SEQUENCE [LARGE SCALE GENOMIC DNA]</scope>
    <source>
        <strain evidence="17">KIB-2018</strain>
        <tissue evidence="17">Leaf</tissue>
    </source>
</reference>
<dbReference type="InterPro" id="IPR037151">
    <property type="entry name" value="AlkB-like_sf"/>
</dbReference>
<accession>A0AAV8SUZ6</accession>
<comment type="subcellular location">
    <subcellularLocation>
        <location evidence="2">Cytoplasm</location>
    </subcellularLocation>
    <subcellularLocation>
        <location evidence="1">Nucleus</location>
    </subcellularLocation>
</comment>
<gene>
    <name evidence="17" type="ORF">K2173_024663</name>
</gene>
<dbReference type="EC" id="1.14.11.51" evidence="13"/>
<dbReference type="Pfam" id="PF13532">
    <property type="entry name" value="2OG-FeII_Oxy_2"/>
    <property type="match status" value="1"/>
</dbReference>
<proteinExistence type="inferred from homology"/>
<feature type="compositionally biased region" description="Basic residues" evidence="15">
    <location>
        <begin position="1"/>
        <end position="11"/>
    </location>
</feature>
<evidence type="ECO:0000256" key="15">
    <source>
        <dbReference type="SAM" id="MobiDB-lite"/>
    </source>
</evidence>
<dbReference type="GO" id="GO:0035513">
    <property type="term" value="P:oxidative RNA demethylation"/>
    <property type="evidence" value="ECO:0007669"/>
    <property type="project" value="TreeGrafter"/>
</dbReference>
<keyword evidence="18" id="KW-1185">Reference proteome</keyword>
<name>A0AAV8SUZ6_9ROSI</name>